<keyword evidence="2 4" id="KW-0378">Hydrolase</keyword>
<keyword evidence="7" id="KW-1185">Reference proteome</keyword>
<feature type="active site" evidence="5">
    <location>
        <position position="372"/>
    </location>
</feature>
<keyword evidence="1 4" id="KW-0645">Protease</keyword>
<dbReference type="GO" id="GO:0005737">
    <property type="term" value="C:cytoplasm"/>
    <property type="evidence" value="ECO:0007669"/>
    <property type="project" value="TreeGrafter"/>
</dbReference>
<dbReference type="InterPro" id="IPR038765">
    <property type="entry name" value="Papain-like_cys_pep_sf"/>
</dbReference>
<feature type="active site" evidence="5">
    <location>
        <position position="393"/>
    </location>
</feature>
<keyword evidence="3 4" id="KW-0788">Thiol protease</keyword>
<dbReference type="InterPro" id="IPR004134">
    <property type="entry name" value="Peptidase_C1B"/>
</dbReference>
<evidence type="ECO:0000256" key="1">
    <source>
        <dbReference type="ARBA" id="ARBA00022670"/>
    </source>
</evidence>
<dbReference type="EMBL" id="LR134473">
    <property type="protein sequence ID" value="VEI03510.1"/>
    <property type="molecule type" value="Genomic_DNA"/>
</dbReference>
<gene>
    <name evidence="6" type="primary">pepC</name>
    <name evidence="6" type="ORF">NCTC13652_01716</name>
</gene>
<protein>
    <recommendedName>
        <fullName evidence="4">Aminopeptidase</fullName>
    </recommendedName>
</protein>
<dbReference type="AlphaFoldDB" id="A0A3S4URH9"/>
<dbReference type="GO" id="GO:0070005">
    <property type="term" value="F:cysteine-type aminopeptidase activity"/>
    <property type="evidence" value="ECO:0007669"/>
    <property type="project" value="InterPro"/>
</dbReference>
<dbReference type="InterPro" id="IPR000169">
    <property type="entry name" value="Pept_cys_AS"/>
</dbReference>
<evidence type="ECO:0000256" key="3">
    <source>
        <dbReference type="ARBA" id="ARBA00022807"/>
    </source>
</evidence>
<keyword evidence="4 6" id="KW-0031">Aminopeptidase</keyword>
<comment type="similarity">
    <text evidence="4">Belongs to the peptidase C1 family.</text>
</comment>
<dbReference type="CDD" id="cd00585">
    <property type="entry name" value="Peptidase_C1B"/>
    <property type="match status" value="1"/>
</dbReference>
<dbReference type="GO" id="GO:0009636">
    <property type="term" value="P:response to toxic substance"/>
    <property type="evidence" value="ECO:0007669"/>
    <property type="project" value="TreeGrafter"/>
</dbReference>
<dbReference type="OrthoDB" id="1111399at2"/>
<organism evidence="6 7">
    <name type="scientific">Acidipropionibacterium jensenii</name>
    <dbReference type="NCBI Taxonomy" id="1749"/>
    <lineage>
        <taxon>Bacteria</taxon>
        <taxon>Bacillati</taxon>
        <taxon>Actinomycetota</taxon>
        <taxon>Actinomycetes</taxon>
        <taxon>Propionibacteriales</taxon>
        <taxon>Propionibacteriaceae</taxon>
        <taxon>Acidipropionibacterium</taxon>
    </lineage>
</organism>
<dbReference type="GO" id="GO:0043418">
    <property type="term" value="P:homocysteine catabolic process"/>
    <property type="evidence" value="ECO:0007669"/>
    <property type="project" value="TreeGrafter"/>
</dbReference>
<evidence type="ECO:0000256" key="2">
    <source>
        <dbReference type="ARBA" id="ARBA00022801"/>
    </source>
</evidence>
<dbReference type="PROSITE" id="PS00139">
    <property type="entry name" value="THIOL_PROTEASE_CYS"/>
    <property type="match status" value="1"/>
</dbReference>
<feature type="active site" evidence="5">
    <location>
        <position position="78"/>
    </location>
</feature>
<evidence type="ECO:0000256" key="4">
    <source>
        <dbReference type="PIRNR" id="PIRNR005700"/>
    </source>
</evidence>
<evidence type="ECO:0000256" key="5">
    <source>
        <dbReference type="PIRSR" id="PIRSR005700-1"/>
    </source>
</evidence>
<dbReference type="PANTHER" id="PTHR10363:SF2">
    <property type="entry name" value="BLEOMYCIN HYDROLASE"/>
    <property type="match status" value="1"/>
</dbReference>
<name>A0A3S4URH9_9ACTN</name>
<sequence length="451" mass="50001">MTTLTTTPTSAGAIDQDLLAKVAESDLDPSLRLALNAVTRSGIDESALDRTKVVGTPAVVSNRLDNWTVTAQKRSGRCWLFSSLNLLRATTRKNLGVKDFEFSQNYAMFWDKFERANFFLNDIIATASEPLDSRLIQFLLREIEGDGGQWDMAVSVYQKHGVIPKQAMPETQPSSNTHRMDTQLQTLLRRRALDLRDLATSGASAEDLIAAREGVLSDVWRILVISLGNPPSSFEFEWQDDEGVFHTDGTITPNEFYDRHVGIDLSGYVCLVDDPRTEHPKGRALTVEHLGNVVGGREIRYINAPMQVMKKLAADSIVAGEPVWFGADVSHQSDRDSGLLVGDLHDYSGLFGVDLSTTKEERVVSGESAMNHAMLFTGVDIAEGQPRRWRVENSWGEEPGDKGFFTMDDDWFSNYVFEVVVKVDSLPEDLKAAVAEEPMALPAWDPMGTLA</sequence>
<evidence type="ECO:0000313" key="7">
    <source>
        <dbReference type="Proteomes" id="UP000277858"/>
    </source>
</evidence>
<dbReference type="STRING" id="1122997.GCA_000425285_00084"/>
<dbReference type="GO" id="GO:0006508">
    <property type="term" value="P:proteolysis"/>
    <property type="evidence" value="ECO:0007669"/>
    <property type="project" value="UniProtKB-KW"/>
</dbReference>
<dbReference type="PANTHER" id="PTHR10363">
    <property type="entry name" value="BLEOMYCIN HYDROLASE"/>
    <property type="match status" value="1"/>
</dbReference>
<proteinExistence type="inferred from homology"/>
<dbReference type="Gene3D" id="3.90.70.10">
    <property type="entry name" value="Cysteine proteinases"/>
    <property type="match status" value="1"/>
</dbReference>
<evidence type="ECO:0000313" key="6">
    <source>
        <dbReference type="EMBL" id="VEI03510.1"/>
    </source>
</evidence>
<accession>A0A3S4URH9</accession>
<dbReference type="Proteomes" id="UP000277858">
    <property type="component" value="Chromosome"/>
</dbReference>
<reference evidence="6 7" key="1">
    <citation type="submission" date="2018-12" db="EMBL/GenBank/DDBJ databases">
        <authorList>
            <consortium name="Pathogen Informatics"/>
        </authorList>
    </citation>
    <scope>NUCLEOTIDE SEQUENCE [LARGE SCALE GENOMIC DNA]</scope>
    <source>
        <strain evidence="6 7">NCTC13652</strain>
    </source>
</reference>
<dbReference type="PIRSF" id="PIRSF005700">
    <property type="entry name" value="PepC"/>
    <property type="match status" value="1"/>
</dbReference>
<dbReference type="Pfam" id="PF03051">
    <property type="entry name" value="Peptidase_C1_2"/>
    <property type="match status" value="1"/>
</dbReference>
<dbReference type="RefSeq" id="WP_051238000.1">
    <property type="nucleotide sequence ID" value="NZ_LR134473.1"/>
</dbReference>
<dbReference type="SUPFAM" id="SSF54001">
    <property type="entry name" value="Cysteine proteinases"/>
    <property type="match status" value="1"/>
</dbReference>